<accession>A0A1G1TJC7</accession>
<name>A0A1G1TJC7_9BACT</name>
<dbReference type="Proteomes" id="UP000177506">
    <property type="component" value="Unassembled WGS sequence"/>
</dbReference>
<organism evidence="1 2">
    <name type="scientific">Hymenobacter coccineus</name>
    <dbReference type="NCBI Taxonomy" id="1908235"/>
    <lineage>
        <taxon>Bacteria</taxon>
        <taxon>Pseudomonadati</taxon>
        <taxon>Bacteroidota</taxon>
        <taxon>Cytophagia</taxon>
        <taxon>Cytophagales</taxon>
        <taxon>Hymenobacteraceae</taxon>
        <taxon>Hymenobacter</taxon>
    </lineage>
</organism>
<evidence type="ECO:0000313" key="2">
    <source>
        <dbReference type="Proteomes" id="UP000177506"/>
    </source>
</evidence>
<dbReference type="AlphaFoldDB" id="A0A1G1TJC7"/>
<comment type="caution">
    <text evidence="1">The sequence shown here is derived from an EMBL/GenBank/DDBJ whole genome shotgun (WGS) entry which is preliminary data.</text>
</comment>
<reference evidence="1 2" key="1">
    <citation type="submission" date="2016-08" db="EMBL/GenBank/DDBJ databases">
        <title>Hymenobacter coccineus sp. nov., Hymenobacter lapidarius sp. nov. and Hymenobacter glacialis sp. nov., isolated from Antarctic soil.</title>
        <authorList>
            <person name="Sedlacek I."/>
            <person name="Kralova S."/>
            <person name="Kyrova K."/>
            <person name="Maslanova I."/>
            <person name="Stankova E."/>
            <person name="Vrbovska V."/>
            <person name="Nemec M."/>
            <person name="Bartak M."/>
            <person name="Svec P."/>
            <person name="Busse H.-J."/>
            <person name="Pantucek R."/>
        </authorList>
    </citation>
    <scope>NUCLEOTIDE SEQUENCE [LARGE SCALE GENOMIC DNA]</scope>
    <source>
        <strain evidence="1 2">CCM 8649</strain>
    </source>
</reference>
<dbReference type="EMBL" id="MDZA01000099">
    <property type="protein sequence ID" value="OGX90963.1"/>
    <property type="molecule type" value="Genomic_DNA"/>
</dbReference>
<gene>
    <name evidence="1" type="ORF">BEN49_05645</name>
</gene>
<protein>
    <submittedName>
        <fullName evidence="1">Uncharacterized protein</fullName>
    </submittedName>
</protein>
<keyword evidence="2" id="KW-1185">Reference proteome</keyword>
<dbReference type="RefSeq" id="WP_070742388.1">
    <property type="nucleotide sequence ID" value="NZ_MDZA01000099.1"/>
</dbReference>
<evidence type="ECO:0000313" key="1">
    <source>
        <dbReference type="EMBL" id="OGX90963.1"/>
    </source>
</evidence>
<dbReference type="OrthoDB" id="949867at2"/>
<proteinExistence type="predicted"/>
<sequence>MPLNSRITALLLATLLGLSQCKKNEPAPVDQLPSATQTGANTFGCLLNGQPWTPKGYYSRPNFIVTYDPGYDGGSLQVRTYRYPDDSSPGQYIIFGGGQIAKPGAYPFVLKGNREAFFVDLGQQTLCKEFEEAPALTYRAGTLTVTRLDLNAGIIAGTFAFTLYKPGCDTIKVTQGRFDKKL</sequence>